<feature type="compositionally biased region" description="Acidic residues" evidence="1">
    <location>
        <begin position="37"/>
        <end position="55"/>
    </location>
</feature>
<evidence type="ECO:0000313" key="3">
    <source>
        <dbReference type="EMBL" id="HCS93586.1"/>
    </source>
</evidence>
<feature type="compositionally biased region" description="Basic and acidic residues" evidence="1">
    <location>
        <begin position="1"/>
        <end position="12"/>
    </location>
</feature>
<dbReference type="Pfam" id="PF26336">
    <property type="entry name" value="MacP_activator"/>
    <property type="match status" value="1"/>
</dbReference>
<feature type="compositionally biased region" description="Basic and acidic residues" evidence="1">
    <location>
        <begin position="63"/>
        <end position="74"/>
    </location>
</feature>
<feature type="compositionally biased region" description="Basic and acidic residues" evidence="1">
    <location>
        <begin position="24"/>
        <end position="36"/>
    </location>
</feature>
<feature type="compositionally biased region" description="Basic residues" evidence="1">
    <location>
        <begin position="13"/>
        <end position="23"/>
    </location>
</feature>
<dbReference type="RefSeq" id="WP_022795430.1">
    <property type="nucleotide sequence ID" value="NZ_JBQEAI010000001.1"/>
</dbReference>
<sequence length="142" mass="17123">MGKPLLTREDIRRAKKEKQRALKQSKEEVEYRRNDGSDSDDVYDDGYDDIYEDNYDSGYKSRQHYEDSSRFEDRDQLDDEDGYLEEREDEDKKSESFFKRHKKPRSRFESNERLRRYNRFLTKGIIITAVLIVIVIGVAFFI</sequence>
<feature type="region of interest" description="Disordered" evidence="1">
    <location>
        <begin position="1"/>
        <end position="109"/>
    </location>
</feature>
<dbReference type="InterPro" id="IPR047752">
    <property type="entry name" value="MacP"/>
</dbReference>
<dbReference type="Proteomes" id="UP000262195">
    <property type="component" value="Unassembled WGS sequence"/>
</dbReference>
<accession>A0A3D4S4M6</accession>
<reference evidence="3 4" key="1">
    <citation type="journal article" date="2018" name="Nat. Biotechnol.">
        <title>A standardized bacterial taxonomy based on genome phylogeny substantially revises the tree of life.</title>
        <authorList>
            <person name="Parks D.H."/>
            <person name="Chuvochina M."/>
            <person name="Waite D.W."/>
            <person name="Rinke C."/>
            <person name="Skarshewski A."/>
            <person name="Chaumeil P.A."/>
            <person name="Hugenholtz P."/>
        </authorList>
    </citation>
    <scope>NUCLEOTIDE SEQUENCE [LARGE SCALE GENOMIC DNA]</scope>
    <source>
        <strain evidence="3">UBA11306</strain>
    </source>
</reference>
<gene>
    <name evidence="3" type="ORF">DIW15_02610</name>
</gene>
<protein>
    <submittedName>
        <fullName evidence="3">Uncharacterized protein</fullName>
    </submittedName>
</protein>
<evidence type="ECO:0000256" key="1">
    <source>
        <dbReference type="SAM" id="MobiDB-lite"/>
    </source>
</evidence>
<dbReference type="EMBL" id="DQHO01000016">
    <property type="protein sequence ID" value="HCS93586.1"/>
    <property type="molecule type" value="Genomic_DNA"/>
</dbReference>
<proteinExistence type="predicted"/>
<feature type="compositionally biased region" description="Acidic residues" evidence="1">
    <location>
        <begin position="75"/>
        <end position="89"/>
    </location>
</feature>
<name>A0A3D4S4M6_9ENTE</name>
<dbReference type="AlphaFoldDB" id="A0A3D4S4M6"/>
<comment type="caution">
    <text evidence="3">The sequence shown here is derived from an EMBL/GenBank/DDBJ whole genome shotgun (WGS) entry which is preliminary data.</text>
</comment>
<organism evidence="3 4">
    <name type="scientific">Bavariicoccus seileri</name>
    <dbReference type="NCBI Taxonomy" id="549685"/>
    <lineage>
        <taxon>Bacteria</taxon>
        <taxon>Bacillati</taxon>
        <taxon>Bacillota</taxon>
        <taxon>Bacilli</taxon>
        <taxon>Lactobacillales</taxon>
        <taxon>Enterococcaceae</taxon>
        <taxon>Bavariicoccus</taxon>
    </lineage>
</organism>
<evidence type="ECO:0000256" key="2">
    <source>
        <dbReference type="SAM" id="Phobius"/>
    </source>
</evidence>
<keyword evidence="2" id="KW-0472">Membrane</keyword>
<evidence type="ECO:0000313" key="4">
    <source>
        <dbReference type="Proteomes" id="UP000262195"/>
    </source>
</evidence>
<feature type="transmembrane region" description="Helical" evidence="2">
    <location>
        <begin position="120"/>
        <end position="141"/>
    </location>
</feature>
<keyword evidence="2" id="KW-0812">Transmembrane</keyword>
<keyword evidence="2" id="KW-1133">Transmembrane helix</keyword>